<dbReference type="InterPro" id="IPR017737">
    <property type="entry name" value="TssE1-like"/>
</dbReference>
<dbReference type="InterPro" id="IPR007048">
    <property type="entry name" value="IraD/Gp25-like"/>
</dbReference>
<organism evidence="2 3">
    <name type="scientific">Photobacterium jeanii</name>
    <dbReference type="NCBI Taxonomy" id="858640"/>
    <lineage>
        <taxon>Bacteria</taxon>
        <taxon>Pseudomonadati</taxon>
        <taxon>Pseudomonadota</taxon>
        <taxon>Gammaproteobacteria</taxon>
        <taxon>Vibrionales</taxon>
        <taxon>Vibrionaceae</taxon>
        <taxon>Photobacterium</taxon>
    </lineage>
</organism>
<dbReference type="RefSeq" id="WP_068327245.1">
    <property type="nucleotide sequence ID" value="NZ_LVHF01000012.1"/>
</dbReference>
<keyword evidence="3" id="KW-1185">Reference proteome</keyword>
<evidence type="ECO:0000313" key="2">
    <source>
        <dbReference type="EMBL" id="OAN17823.1"/>
    </source>
</evidence>
<evidence type="ECO:0000313" key="3">
    <source>
        <dbReference type="Proteomes" id="UP000078503"/>
    </source>
</evidence>
<accession>A0A178KMB9</accession>
<dbReference type="Proteomes" id="UP000078503">
    <property type="component" value="Unassembled WGS sequence"/>
</dbReference>
<comment type="caution">
    <text evidence="2">The sequence shown here is derived from an EMBL/GenBank/DDBJ whole genome shotgun (WGS) entry which is preliminary data.</text>
</comment>
<evidence type="ECO:0000259" key="1">
    <source>
        <dbReference type="Pfam" id="PF04965"/>
    </source>
</evidence>
<dbReference type="Pfam" id="PF04965">
    <property type="entry name" value="GPW_gp25"/>
    <property type="match status" value="1"/>
</dbReference>
<dbReference type="NCBIfam" id="TIGR03357">
    <property type="entry name" value="VI_zyme"/>
    <property type="match status" value="1"/>
</dbReference>
<sequence>MSLLSKMKGNWHNDVDNVRDAIIENLTALLSTRSPIWGALAGGSALLPDQVENSIATFGMVNAMRAQNRANSNVVLHEIKRLIQLFEPRLKDIEIELDDASIDSNKLKFRIEGIVTTDFGDDLVVFDSSLDFTTSSLDVRKTNLV</sequence>
<gene>
    <name evidence="2" type="ORF">A3K86_02570</name>
</gene>
<dbReference type="STRING" id="858640.A3K86_02570"/>
<dbReference type="SUPFAM" id="SSF160719">
    <property type="entry name" value="gpW/gp25-like"/>
    <property type="match status" value="1"/>
</dbReference>
<name>A0A178KMB9_9GAMM</name>
<reference evidence="2 3" key="1">
    <citation type="submission" date="2016-03" db="EMBL/GenBank/DDBJ databases">
        <title>Photobacterium proteolyticum sp. nov. a protease producing bacterium isolated from ocean sediments of Laizhou Bay.</title>
        <authorList>
            <person name="Li Y."/>
        </authorList>
    </citation>
    <scope>NUCLEOTIDE SEQUENCE [LARGE SCALE GENOMIC DNA]</scope>
    <source>
        <strain evidence="2 3">R-40508</strain>
    </source>
</reference>
<dbReference type="AlphaFoldDB" id="A0A178KMB9"/>
<dbReference type="OrthoDB" id="6401544at2"/>
<dbReference type="EMBL" id="LVHF01000012">
    <property type="protein sequence ID" value="OAN17823.1"/>
    <property type="molecule type" value="Genomic_DNA"/>
</dbReference>
<proteinExistence type="predicted"/>
<protein>
    <recommendedName>
        <fullName evidence="1">IraD/Gp25-like domain-containing protein</fullName>
    </recommendedName>
</protein>
<feature type="domain" description="IraD/Gp25-like" evidence="1">
    <location>
        <begin position="18"/>
        <end position="117"/>
    </location>
</feature>